<dbReference type="InterPro" id="IPR050639">
    <property type="entry name" value="SSR_resolvase"/>
</dbReference>
<keyword evidence="1" id="KW-0175">Coiled coil</keyword>
<feature type="domain" description="Resolvase/invertase-type recombinase catalytic" evidence="2">
    <location>
        <begin position="15"/>
        <end position="158"/>
    </location>
</feature>
<dbReference type="Gene3D" id="3.40.50.1390">
    <property type="entry name" value="Resolvase, N-terminal catalytic domain"/>
    <property type="match status" value="1"/>
</dbReference>
<evidence type="ECO:0000313" key="5">
    <source>
        <dbReference type="Proteomes" id="UP001526430"/>
    </source>
</evidence>
<dbReference type="RefSeq" id="WP_301592462.1">
    <property type="nucleotide sequence ID" value="NZ_JAPFQI010000030.1"/>
</dbReference>
<accession>A0ABT3P1H0</accession>
<organism evidence="4 5">
    <name type="scientific">Sabulicella glaciei</name>
    <dbReference type="NCBI Taxonomy" id="2984948"/>
    <lineage>
        <taxon>Bacteria</taxon>
        <taxon>Pseudomonadati</taxon>
        <taxon>Pseudomonadota</taxon>
        <taxon>Alphaproteobacteria</taxon>
        <taxon>Acetobacterales</taxon>
        <taxon>Acetobacteraceae</taxon>
        <taxon>Sabulicella</taxon>
    </lineage>
</organism>
<dbReference type="PROSITE" id="PS51737">
    <property type="entry name" value="RECOMBINASE_DNA_BIND"/>
    <property type="match status" value="1"/>
</dbReference>
<dbReference type="Pfam" id="PF13408">
    <property type="entry name" value="Zn_ribbon_recom"/>
    <property type="match status" value="1"/>
</dbReference>
<evidence type="ECO:0000259" key="3">
    <source>
        <dbReference type="PROSITE" id="PS51737"/>
    </source>
</evidence>
<dbReference type="PROSITE" id="PS51736">
    <property type="entry name" value="RECOMBINASES_3"/>
    <property type="match status" value="1"/>
</dbReference>
<dbReference type="SMART" id="SM00857">
    <property type="entry name" value="Resolvase"/>
    <property type="match status" value="1"/>
</dbReference>
<dbReference type="CDD" id="cd00338">
    <property type="entry name" value="Ser_Recombinase"/>
    <property type="match status" value="1"/>
</dbReference>
<reference evidence="4 5" key="1">
    <citation type="submission" date="2022-10" db="EMBL/GenBank/DDBJ databases">
        <title>Roseococcus glaciei nov., sp. nov., isolated from glacier.</title>
        <authorList>
            <person name="Liu Q."/>
            <person name="Xin Y.-H."/>
        </authorList>
    </citation>
    <scope>NUCLEOTIDE SEQUENCE [LARGE SCALE GENOMIC DNA]</scope>
    <source>
        <strain evidence="4 5">MDT2-1-1</strain>
    </source>
</reference>
<name>A0ABT3P1H0_9PROT</name>
<dbReference type="EMBL" id="JAPFQI010000030">
    <property type="protein sequence ID" value="MCW8088264.1"/>
    <property type="molecule type" value="Genomic_DNA"/>
</dbReference>
<gene>
    <name evidence="4" type="ORF">OF850_21975</name>
</gene>
<feature type="coiled-coil region" evidence="1">
    <location>
        <begin position="438"/>
        <end position="465"/>
    </location>
</feature>
<comment type="caution">
    <text evidence="4">The sequence shown here is derived from an EMBL/GenBank/DDBJ whole genome shotgun (WGS) entry which is preliminary data.</text>
</comment>
<evidence type="ECO:0000259" key="2">
    <source>
        <dbReference type="PROSITE" id="PS51736"/>
    </source>
</evidence>
<dbReference type="Proteomes" id="UP001526430">
    <property type="component" value="Unassembled WGS sequence"/>
</dbReference>
<dbReference type="SUPFAM" id="SSF53041">
    <property type="entry name" value="Resolvase-like"/>
    <property type="match status" value="1"/>
</dbReference>
<feature type="domain" description="Recombinase" evidence="3">
    <location>
        <begin position="162"/>
        <end position="306"/>
    </location>
</feature>
<dbReference type="PANTHER" id="PTHR30461">
    <property type="entry name" value="DNA-INVERTASE FROM LAMBDOID PROPHAGE"/>
    <property type="match status" value="1"/>
</dbReference>
<evidence type="ECO:0000256" key="1">
    <source>
        <dbReference type="SAM" id="Coils"/>
    </source>
</evidence>
<dbReference type="Pfam" id="PF07508">
    <property type="entry name" value="Recombinase"/>
    <property type="match status" value="1"/>
</dbReference>
<dbReference type="Pfam" id="PF00239">
    <property type="entry name" value="Resolvase"/>
    <property type="match status" value="1"/>
</dbReference>
<sequence length="578" mass="62809">MAGRRGAQSPAGAVRTVIYVRFSSENQSEASVDDQIRICRARAEREGWVVENVFVDAAISGATALRPGYQALLAAMRTGRVDVVLSESLDRLSRDQEHVASLYKLARFAAVRIITLAEGEVSELHVGLKGTMGALFLKDLADKTRRGLEGRVLQGRSGGGLCYGYCVVRGSVGRNGEAERGLREIHPAEAEVVREVFRRFADGESPVAIVKTLNARNVPSPRDGVWSDGALRGQAKRGTGILRNRIYIGELVWNQRRWLKSPDTGLRVARDNPESAVIVTPVPELRIIDQELWDRVQARLASAARPRDALTGEAMDHLWQHRRAPNLLSGKVRCGSCGAPFITAGKDYMSCKAMAKQGTCGNRTRVRRTRLETQILDAMADDLMQPDALANFVAGFTTEWNRLVAVRTAEIAQTRQTLGVVTRKLNGLINALADGYRAPGLQAQLDNLSAEQAQLQAEIDASEAVTPLPRLHSNLSEVYRQRVARLREELGGETAEQGVIEAARALIDCIVIFPPTLSGGAPRIEVRGELSALLGAAGVPGLQLQRSDNAKTPPTFVDGVCSRSGDAGTGFEPVTFRL</sequence>
<protein>
    <submittedName>
        <fullName evidence="4">Recombinase family protein</fullName>
    </submittedName>
</protein>
<dbReference type="InterPro" id="IPR006119">
    <property type="entry name" value="Resolv_N"/>
</dbReference>
<dbReference type="InterPro" id="IPR038109">
    <property type="entry name" value="DNA_bind_recomb_sf"/>
</dbReference>
<dbReference type="InterPro" id="IPR036162">
    <property type="entry name" value="Resolvase-like_N_sf"/>
</dbReference>
<proteinExistence type="predicted"/>
<dbReference type="InterPro" id="IPR025827">
    <property type="entry name" value="Zn_ribbon_recom_dom"/>
</dbReference>
<dbReference type="InterPro" id="IPR011109">
    <property type="entry name" value="DNA_bind_recombinase_dom"/>
</dbReference>
<evidence type="ECO:0000313" key="4">
    <source>
        <dbReference type="EMBL" id="MCW8088264.1"/>
    </source>
</evidence>
<dbReference type="Gene3D" id="3.90.1750.20">
    <property type="entry name" value="Putative Large Serine Recombinase, Chain B, Domain 2"/>
    <property type="match status" value="1"/>
</dbReference>
<keyword evidence="5" id="KW-1185">Reference proteome</keyword>
<dbReference type="PANTHER" id="PTHR30461:SF23">
    <property type="entry name" value="DNA RECOMBINASE-RELATED"/>
    <property type="match status" value="1"/>
</dbReference>